<dbReference type="GO" id="GO:0046872">
    <property type="term" value="F:metal ion binding"/>
    <property type="evidence" value="ECO:0007669"/>
    <property type="project" value="UniProtKB-KW"/>
</dbReference>
<feature type="transmembrane region" description="Helical" evidence="8">
    <location>
        <begin position="36"/>
        <end position="61"/>
    </location>
</feature>
<evidence type="ECO:0000259" key="9">
    <source>
        <dbReference type="Pfam" id="PF01794"/>
    </source>
</evidence>
<dbReference type="EMBL" id="GU474899">
    <property type="protein sequence ID" value="ADI18759.1"/>
    <property type="molecule type" value="Genomic_DNA"/>
</dbReference>
<evidence type="ECO:0000256" key="4">
    <source>
        <dbReference type="ARBA" id="ARBA00022692"/>
    </source>
</evidence>
<keyword evidence="3 8" id="KW-0349">Heme</keyword>
<comment type="function">
    <text evidence="8">Part of the MsrPQ system that repairs oxidized periplasmic proteins containing methionine sulfoxide residues (Met-O), using respiratory chain electrons. Thus protects these proteins from oxidative-stress damage caused by reactive species of oxygen and chlorine generated by the host defense mechanisms. MsrPQ is essential for the maintenance of envelope integrity under bleach stress, rescuing a wide series of structurally unrelated periplasmic proteins from methionine oxidation. MsrQ provides electrons for reduction to the reductase catalytic subunit MsrP, using the quinone pool of the respiratory chain.</text>
</comment>
<protein>
    <recommendedName>
        <fullName evidence="8">Protein-methionine-sulfoxide reductase heme-binding subunit MsrQ</fullName>
    </recommendedName>
    <alternativeName>
        <fullName evidence="8">Flavocytochrome MsrQ</fullName>
    </alternativeName>
</protein>
<organism evidence="10">
    <name type="scientific">uncultured gamma proteobacterium HF4000_36I10</name>
    <dbReference type="NCBI Taxonomy" id="710989"/>
    <lineage>
        <taxon>Bacteria</taxon>
        <taxon>Pseudomonadati</taxon>
        <taxon>Pseudomonadota</taxon>
        <taxon>Gammaproteobacteria</taxon>
        <taxon>environmental samples</taxon>
    </lineage>
</organism>
<feature type="transmembrane region" description="Helical" evidence="8">
    <location>
        <begin position="73"/>
        <end position="95"/>
    </location>
</feature>
<keyword evidence="4 8" id="KW-0812">Transmembrane</keyword>
<accession>E0XWG8</accession>
<evidence type="ECO:0000256" key="8">
    <source>
        <dbReference type="HAMAP-Rule" id="MF_01207"/>
    </source>
</evidence>
<evidence type="ECO:0000256" key="7">
    <source>
        <dbReference type="ARBA" id="ARBA00023136"/>
    </source>
</evidence>
<dbReference type="InterPro" id="IPR013130">
    <property type="entry name" value="Fe3_Rdtase_TM_dom"/>
</dbReference>
<feature type="transmembrane region" description="Helical" evidence="8">
    <location>
        <begin position="168"/>
        <end position="184"/>
    </location>
</feature>
<keyword evidence="8" id="KW-0285">Flavoprotein</keyword>
<keyword evidence="8" id="KW-1003">Cell membrane</keyword>
<evidence type="ECO:0000256" key="1">
    <source>
        <dbReference type="ARBA" id="ARBA00004141"/>
    </source>
</evidence>
<dbReference type="GO" id="GO:0009055">
    <property type="term" value="F:electron transfer activity"/>
    <property type="evidence" value="ECO:0007669"/>
    <property type="project" value="UniProtKB-UniRule"/>
</dbReference>
<dbReference type="PANTHER" id="PTHR36964">
    <property type="entry name" value="PROTEIN-METHIONINE-SULFOXIDE REDUCTASE HEME-BINDING SUBUNIT MSRQ"/>
    <property type="match status" value="1"/>
</dbReference>
<feature type="transmembrane region" description="Helical" evidence="8">
    <location>
        <begin position="145"/>
        <end position="162"/>
    </location>
</feature>
<evidence type="ECO:0000256" key="2">
    <source>
        <dbReference type="ARBA" id="ARBA00022448"/>
    </source>
</evidence>
<feature type="transmembrane region" description="Helical" evidence="8">
    <location>
        <begin position="107"/>
        <end position="125"/>
    </location>
</feature>
<gene>
    <name evidence="8" type="primary">msrQ</name>
</gene>
<dbReference type="GO" id="GO:0020037">
    <property type="term" value="F:heme binding"/>
    <property type="evidence" value="ECO:0007669"/>
    <property type="project" value="UniProtKB-UniRule"/>
</dbReference>
<dbReference type="GO" id="GO:0010181">
    <property type="term" value="F:FMN binding"/>
    <property type="evidence" value="ECO:0007669"/>
    <property type="project" value="UniProtKB-UniRule"/>
</dbReference>
<proteinExistence type="inferred from homology"/>
<evidence type="ECO:0000256" key="3">
    <source>
        <dbReference type="ARBA" id="ARBA00022617"/>
    </source>
</evidence>
<dbReference type="PANTHER" id="PTHR36964:SF1">
    <property type="entry name" value="PROTEIN-METHIONINE-SULFOXIDE REDUCTASE HEME-BINDING SUBUNIT MSRQ"/>
    <property type="match status" value="1"/>
</dbReference>
<keyword evidence="7 8" id="KW-0472">Membrane</keyword>
<sequence>MAWRKPLLFVVCLGPLAWLVVGAVSGGLGPDPAKSLVLFTGSWALNFLLVTLAVSPLRQWLKQPGLLRYRRMLGLYCFFYASLHAVCVATYILGWDWAILQEELKERPYMLVGFLAWLTLVPLAATSNRAAIRRLGRRWQRLHRLVYLSLLLALLHLFWLVRSDMAEAVLYGLMGGGLLLWRLYNLHKKRAKAPILSKK</sequence>
<comment type="caution">
    <text evidence="8">Lacks conserved residue(s) required for the propagation of feature annotation.</text>
</comment>
<dbReference type="GO" id="GO:0005886">
    <property type="term" value="C:plasma membrane"/>
    <property type="evidence" value="ECO:0007669"/>
    <property type="project" value="UniProtKB-SubCell"/>
</dbReference>
<dbReference type="GO" id="GO:0030091">
    <property type="term" value="P:protein repair"/>
    <property type="evidence" value="ECO:0007669"/>
    <property type="project" value="UniProtKB-UniRule"/>
</dbReference>
<dbReference type="InterPro" id="IPR022837">
    <property type="entry name" value="MsrQ-like"/>
</dbReference>
<name>E0XWG8_9GAMM</name>
<keyword evidence="8" id="KW-0288">FMN</keyword>
<keyword evidence="5 8" id="KW-1133">Transmembrane helix</keyword>
<keyword evidence="6 8" id="KW-0408">Iron</keyword>
<comment type="cofactor">
    <cofactor evidence="8">
        <name>FMN</name>
        <dbReference type="ChEBI" id="CHEBI:58210"/>
    </cofactor>
    <text evidence="8">Binds 1 FMN per subunit.</text>
</comment>
<evidence type="ECO:0000256" key="5">
    <source>
        <dbReference type="ARBA" id="ARBA00022989"/>
    </source>
</evidence>
<evidence type="ECO:0000256" key="6">
    <source>
        <dbReference type="ARBA" id="ARBA00023004"/>
    </source>
</evidence>
<comment type="cofactor">
    <cofactor evidence="8">
        <name>heme b</name>
        <dbReference type="ChEBI" id="CHEBI:60344"/>
    </cofactor>
    <text evidence="8">Binds 1 heme b (iron(II)-protoporphyrin IX) group per subunit.</text>
</comment>
<dbReference type="AlphaFoldDB" id="E0XWG8"/>
<comment type="similarity">
    <text evidence="8">Belongs to the MsrQ family.</text>
</comment>
<reference evidence="10" key="1">
    <citation type="journal article" date="2011" name="Environ. Microbiol.">
        <title>Time-series analyses of Monterey Bay coastal microbial picoplankton using a 'genome proxy' microarray.</title>
        <authorList>
            <person name="Rich V.I."/>
            <person name="Pham V.D."/>
            <person name="Eppley J."/>
            <person name="Shi Y."/>
            <person name="DeLong E.F."/>
        </authorList>
    </citation>
    <scope>NUCLEOTIDE SEQUENCE</scope>
</reference>
<keyword evidence="8" id="KW-0479">Metal-binding</keyword>
<dbReference type="Pfam" id="PF01794">
    <property type="entry name" value="Ferric_reduct"/>
    <property type="match status" value="1"/>
</dbReference>
<feature type="domain" description="Ferric oxidoreductase" evidence="9">
    <location>
        <begin position="40"/>
        <end position="153"/>
    </location>
</feature>
<dbReference type="GO" id="GO:0016679">
    <property type="term" value="F:oxidoreductase activity, acting on diphenols and related substances as donors"/>
    <property type="evidence" value="ECO:0007669"/>
    <property type="project" value="TreeGrafter"/>
</dbReference>
<dbReference type="HAMAP" id="MF_01207">
    <property type="entry name" value="MsrQ"/>
    <property type="match status" value="1"/>
</dbReference>
<keyword evidence="2 8" id="KW-0813">Transport</keyword>
<comment type="subunit">
    <text evidence="8">Heterodimer of a catalytic subunit (MsrP) and a heme-binding subunit (MsrQ).</text>
</comment>
<keyword evidence="8" id="KW-0249">Electron transport</keyword>
<comment type="subcellular location">
    <subcellularLocation>
        <location evidence="8">Cell membrane</location>
        <topology evidence="8">Multi-pass membrane protein</topology>
    </subcellularLocation>
    <subcellularLocation>
        <location evidence="1">Membrane</location>
        <topology evidence="1">Multi-pass membrane protein</topology>
    </subcellularLocation>
</comment>
<evidence type="ECO:0000313" key="10">
    <source>
        <dbReference type="EMBL" id="ADI18759.1"/>
    </source>
</evidence>